<keyword evidence="5" id="KW-0106">Calcium</keyword>
<dbReference type="SUPFAM" id="SSF47473">
    <property type="entry name" value="EF-hand"/>
    <property type="match status" value="1"/>
</dbReference>
<accession>A0A813NQ19</accession>
<dbReference type="InterPro" id="IPR002048">
    <property type="entry name" value="EF_hand_dom"/>
</dbReference>
<dbReference type="Pfam" id="PF13202">
    <property type="entry name" value="EF-hand_5"/>
    <property type="match status" value="2"/>
</dbReference>
<evidence type="ECO:0000256" key="7">
    <source>
        <dbReference type="SAM" id="Coils"/>
    </source>
</evidence>
<evidence type="ECO:0000313" key="11">
    <source>
        <dbReference type="Proteomes" id="UP000663829"/>
    </source>
</evidence>
<keyword evidence="11" id="KW-1185">Reference proteome</keyword>
<keyword evidence="2" id="KW-0519">Myristate</keyword>
<evidence type="ECO:0000256" key="5">
    <source>
        <dbReference type="ARBA" id="ARBA00022837"/>
    </source>
</evidence>
<feature type="coiled-coil region" evidence="7">
    <location>
        <begin position="401"/>
        <end position="428"/>
    </location>
</feature>
<dbReference type="SMART" id="SM00054">
    <property type="entry name" value="EFh"/>
    <property type="match status" value="2"/>
</dbReference>
<feature type="domain" description="EF-hand" evidence="8">
    <location>
        <begin position="103"/>
        <end position="138"/>
    </location>
</feature>
<evidence type="ECO:0000256" key="6">
    <source>
        <dbReference type="ARBA" id="ARBA00023288"/>
    </source>
</evidence>
<evidence type="ECO:0000256" key="2">
    <source>
        <dbReference type="ARBA" id="ARBA00022707"/>
    </source>
</evidence>
<dbReference type="InterPro" id="IPR028846">
    <property type="entry name" value="Recoverin"/>
</dbReference>
<evidence type="ECO:0000256" key="4">
    <source>
        <dbReference type="ARBA" id="ARBA00022737"/>
    </source>
</evidence>
<dbReference type="PANTHER" id="PTHR23055:SF178">
    <property type="entry name" value="NEUROCALCIN HOMOLOG"/>
    <property type="match status" value="1"/>
</dbReference>
<evidence type="ECO:0000259" key="8">
    <source>
        <dbReference type="PROSITE" id="PS50222"/>
    </source>
</evidence>
<dbReference type="EMBL" id="CAJOBC010000027">
    <property type="protein sequence ID" value="CAF3521478.1"/>
    <property type="molecule type" value="Genomic_DNA"/>
</dbReference>
<comment type="similarity">
    <text evidence="1">Belongs to the recoverin family.</text>
</comment>
<evidence type="ECO:0000256" key="3">
    <source>
        <dbReference type="ARBA" id="ARBA00022723"/>
    </source>
</evidence>
<gene>
    <name evidence="9" type="ORF">GPM918_LOCUS377</name>
    <name evidence="10" type="ORF">SRO942_LOCUS378</name>
</gene>
<dbReference type="InterPro" id="IPR011992">
    <property type="entry name" value="EF-hand-dom_pair"/>
</dbReference>
<reference evidence="9" key="1">
    <citation type="submission" date="2021-02" db="EMBL/GenBank/DDBJ databases">
        <authorList>
            <person name="Nowell W R."/>
        </authorList>
    </citation>
    <scope>NUCLEOTIDE SEQUENCE</scope>
</reference>
<dbReference type="EMBL" id="CAJNOQ010000027">
    <property type="protein sequence ID" value="CAF0742954.1"/>
    <property type="molecule type" value="Genomic_DNA"/>
</dbReference>
<dbReference type="PROSITE" id="PS00018">
    <property type="entry name" value="EF_HAND_1"/>
    <property type="match status" value="2"/>
</dbReference>
<organism evidence="9 11">
    <name type="scientific">Didymodactylos carnosus</name>
    <dbReference type="NCBI Taxonomy" id="1234261"/>
    <lineage>
        <taxon>Eukaryota</taxon>
        <taxon>Metazoa</taxon>
        <taxon>Spiralia</taxon>
        <taxon>Gnathifera</taxon>
        <taxon>Rotifera</taxon>
        <taxon>Eurotatoria</taxon>
        <taxon>Bdelloidea</taxon>
        <taxon>Philodinida</taxon>
        <taxon>Philodinidae</taxon>
        <taxon>Didymodactylos</taxon>
    </lineage>
</organism>
<dbReference type="GO" id="GO:0005509">
    <property type="term" value="F:calcium ion binding"/>
    <property type="evidence" value="ECO:0007669"/>
    <property type="project" value="InterPro"/>
</dbReference>
<dbReference type="PRINTS" id="PR00450">
    <property type="entry name" value="RECOVERIN"/>
</dbReference>
<proteinExistence type="inferred from homology"/>
<feature type="domain" description="EF-hand" evidence="8">
    <location>
        <begin position="67"/>
        <end position="102"/>
    </location>
</feature>
<sequence length="455" mass="51595">MGAKSVKPVELSKEDIEFISRKSKLDPESVEEWYEKLKAACPKGTIEKTDTKRFLKAIVHEKDKEETIDKLADEIHRSFDTNHDGKVDWREFLIGFALTSSGSLKERLKYVFRTYDHDNDGVINKKEIDRMVKPKWTRFASFRAQKNLLTVLGTVIYLGTVISRNGHGLPISVPKKTVRLIWARFSFLKLGNAALHSLNHSIRAQTTCAPSPVREIVLKSAAAKLSQTQTQLTVVNEYNGQVSSSKVTSLLKYQRLVTRANVYSVHDFCQWCQLRSTTPSLQSPHDVYVPQFEINSSEDLFMFFTTRQLISVGALSYLFQVDATFKLTWQELPLLVFGCSDADRHFHPYGIALISTYEAASSYARLFQTLKQTVLNTTGSAYDVKNGASCTVATSLHGKHDENTERIVEQLRTALEKLNEEKDAGHKDRVTSDEFIQILLENKEICDLLSPFNVT</sequence>
<keyword evidence="6" id="KW-0449">Lipoprotein</keyword>
<evidence type="ECO:0000313" key="10">
    <source>
        <dbReference type="EMBL" id="CAF3521478.1"/>
    </source>
</evidence>
<dbReference type="InterPro" id="IPR018247">
    <property type="entry name" value="EF_Hand_1_Ca_BS"/>
</dbReference>
<dbReference type="OrthoDB" id="272512at2759"/>
<dbReference type="Proteomes" id="UP000681722">
    <property type="component" value="Unassembled WGS sequence"/>
</dbReference>
<dbReference type="AlphaFoldDB" id="A0A813NQ19"/>
<dbReference type="Proteomes" id="UP000663829">
    <property type="component" value="Unassembled WGS sequence"/>
</dbReference>
<evidence type="ECO:0000256" key="1">
    <source>
        <dbReference type="ARBA" id="ARBA00006049"/>
    </source>
</evidence>
<dbReference type="PROSITE" id="PS50222">
    <property type="entry name" value="EF_HAND_2"/>
    <property type="match status" value="2"/>
</dbReference>
<keyword evidence="3" id="KW-0479">Metal-binding</keyword>
<dbReference type="Gene3D" id="1.10.238.10">
    <property type="entry name" value="EF-hand"/>
    <property type="match status" value="1"/>
</dbReference>
<name>A0A813NQ19_9BILA</name>
<dbReference type="CDD" id="cd00051">
    <property type="entry name" value="EFh"/>
    <property type="match status" value="1"/>
</dbReference>
<comment type="caution">
    <text evidence="9">The sequence shown here is derived from an EMBL/GenBank/DDBJ whole genome shotgun (WGS) entry which is preliminary data.</text>
</comment>
<keyword evidence="4" id="KW-0677">Repeat</keyword>
<protein>
    <recommendedName>
        <fullName evidence="8">EF-hand domain-containing protein</fullName>
    </recommendedName>
</protein>
<evidence type="ECO:0000313" key="9">
    <source>
        <dbReference type="EMBL" id="CAF0742954.1"/>
    </source>
</evidence>
<dbReference type="PANTHER" id="PTHR23055">
    <property type="entry name" value="CALCIUM BINDING PROTEINS"/>
    <property type="match status" value="1"/>
</dbReference>
<keyword evidence="7" id="KW-0175">Coiled coil</keyword>